<dbReference type="InterPro" id="IPR027417">
    <property type="entry name" value="P-loop_NTPase"/>
</dbReference>
<evidence type="ECO:0000256" key="1">
    <source>
        <dbReference type="SAM" id="MobiDB-lite"/>
    </source>
</evidence>
<feature type="region of interest" description="Disordered" evidence="1">
    <location>
        <begin position="532"/>
        <end position="555"/>
    </location>
</feature>
<gene>
    <name evidence="3" type="ORF">A3G49_05410</name>
</gene>
<comment type="caution">
    <text evidence="3">The sequence shown here is derived from an EMBL/GenBank/DDBJ whole genome shotgun (WGS) entry which is preliminary data.</text>
</comment>
<dbReference type="GO" id="GO:0005737">
    <property type="term" value="C:cytoplasm"/>
    <property type="evidence" value="ECO:0007669"/>
    <property type="project" value="TreeGrafter"/>
</dbReference>
<name>A0A1G2LUX0_9BACT</name>
<protein>
    <recommendedName>
        <fullName evidence="2">Calcineurin-like phosphoesterase domain-containing protein</fullName>
    </recommendedName>
</protein>
<sequence length="1072" mass="120813">MDFNKNSEKLNSENAVSKRTESPESKKEIVIGKKTLVFIVGLPGSGKSTFAINHFPAETIVSTDRIRQEISNNPANQLVSGKAFEIAKTLVEERLRRGEIAVVDAQNLSEDTRAQFYQAAEAHGARVEAIFLDVSAEESVERDHARKKNVGESYIKRRGSAHKTAEASLRRSKHVHAVHAIKSNEFDTVSVALPEDDAEALEADKELYKEAGVAEAMITAAETGFLRKEIPEELETIPLKAGSVLFLENEEGAGTKTFSKENFLPHQIIDAKNIARRIKTNITDRAVTDMMKNILRQRLWLNLTTVVSYPPNFPYTAELESAVKNNAEKRKLEIPVSFIRIVPDAQTQELPKELAESEKTGVAPLMTTINKNDAARFRVEVIRDAPQDSPLFIMGDIQGCYKAMRELSGEVRKENITKKKSGESEPKRTIVFVGDMADRGPYDAEAVIYITSLVRANRAILVKGNHDENLLRGLRGKEVNSEETRSTLQELKRRLKPASLQKIIEVLEKAPVVAQWKGVVVAHASLPRIPRPEEKFAESENDDEDEKGNKAHGERHQIIHGARSGRFVGGRAEVWKLHNTVAHDPDVLIVGGHTHEEEPITDLIAGTTILDANAEIKGKLWGMYYPELEFASAEEPSVLKKYEILTGKELPRGQELLAFIEYARQQGFIEIKHGTGEYEGLILTTYSGITEACNAWEKYPVLREFRGLIIDTKGNIVARPFEKTHKAGDEIPLDKLEIPPEKVFEKANGSLGIVYFWKEKWRVATKFSFESEEYTKPVYEMLGRMDTSALDQAKTHLFEIILPNDSHIVDYGGKQDLVFLNSIIPETGEPADWDEVGKTARKLGTRTARDVTADFPNKTIADIYRMLQQEGSAANLEGVMAQYSDTEGKKVLVKVKTREYDDKKFVRDRLDWKDILESFDPKTMEVPPENLEKLLSYNFDNAFARATLEARIQWIKEQYREIARQTLEFLSSPKGEADRIFQEKISRGIDPKRALEESLRSAAANLKELLKDYSGEAFKNEMGALMGFLRGIMSDKEKPEARLIGHAFAKIQKMIEQEKKKKGKNSFWIVPQ</sequence>
<dbReference type="Gene3D" id="3.40.50.300">
    <property type="entry name" value="P-loop containing nucleotide triphosphate hydrolases"/>
    <property type="match status" value="1"/>
</dbReference>
<dbReference type="PANTHER" id="PTHR42850:SF4">
    <property type="entry name" value="ZINC-DEPENDENT ENDOPOLYPHOSPHATASE"/>
    <property type="match status" value="1"/>
</dbReference>
<feature type="region of interest" description="Disordered" evidence="1">
    <location>
        <begin position="1"/>
        <end position="24"/>
    </location>
</feature>
<feature type="domain" description="Calcineurin-like phosphoesterase" evidence="2">
    <location>
        <begin position="391"/>
        <end position="596"/>
    </location>
</feature>
<proteinExistence type="predicted"/>
<dbReference type="InterPro" id="IPR029052">
    <property type="entry name" value="Metallo-depent_PP-like"/>
</dbReference>
<dbReference type="PANTHER" id="PTHR42850">
    <property type="entry name" value="METALLOPHOSPHOESTERASE"/>
    <property type="match status" value="1"/>
</dbReference>
<dbReference type="InterPro" id="IPR004843">
    <property type="entry name" value="Calcineurin-like_PHP"/>
</dbReference>
<dbReference type="Pfam" id="PF00149">
    <property type="entry name" value="Metallophos"/>
    <property type="match status" value="1"/>
</dbReference>
<dbReference type="Pfam" id="PF13671">
    <property type="entry name" value="AAA_33"/>
    <property type="match status" value="1"/>
</dbReference>
<dbReference type="GO" id="GO:0016791">
    <property type="term" value="F:phosphatase activity"/>
    <property type="evidence" value="ECO:0007669"/>
    <property type="project" value="TreeGrafter"/>
</dbReference>
<dbReference type="EMBL" id="MHQY01000005">
    <property type="protein sequence ID" value="OHA14601.1"/>
    <property type="molecule type" value="Genomic_DNA"/>
</dbReference>
<dbReference type="InterPro" id="IPR050126">
    <property type="entry name" value="Ap4A_hydrolase"/>
</dbReference>
<reference evidence="3 4" key="1">
    <citation type="journal article" date="2016" name="Nat. Commun.">
        <title>Thousands of microbial genomes shed light on interconnected biogeochemical processes in an aquifer system.</title>
        <authorList>
            <person name="Anantharaman K."/>
            <person name="Brown C.T."/>
            <person name="Hug L.A."/>
            <person name="Sharon I."/>
            <person name="Castelle C.J."/>
            <person name="Probst A.J."/>
            <person name="Thomas B.C."/>
            <person name="Singh A."/>
            <person name="Wilkins M.J."/>
            <person name="Karaoz U."/>
            <person name="Brodie E.L."/>
            <person name="Williams K.H."/>
            <person name="Hubbard S.S."/>
            <person name="Banfield J.F."/>
        </authorList>
    </citation>
    <scope>NUCLEOTIDE SEQUENCE [LARGE SCALE GENOMIC DNA]</scope>
</reference>
<evidence type="ECO:0000313" key="3">
    <source>
        <dbReference type="EMBL" id="OHA14601.1"/>
    </source>
</evidence>
<organism evidence="3 4">
    <name type="scientific">Candidatus Sungbacteria bacterium RIFCSPLOWO2_12_FULL_41_11</name>
    <dbReference type="NCBI Taxonomy" id="1802286"/>
    <lineage>
        <taxon>Bacteria</taxon>
        <taxon>Candidatus Sungiibacteriota</taxon>
    </lineage>
</organism>
<dbReference type="SUPFAM" id="SSF52540">
    <property type="entry name" value="P-loop containing nucleoside triphosphate hydrolases"/>
    <property type="match status" value="1"/>
</dbReference>
<dbReference type="SUPFAM" id="SSF56300">
    <property type="entry name" value="Metallo-dependent phosphatases"/>
    <property type="match status" value="1"/>
</dbReference>
<evidence type="ECO:0000259" key="2">
    <source>
        <dbReference type="Pfam" id="PF00149"/>
    </source>
</evidence>
<dbReference type="Proteomes" id="UP000177171">
    <property type="component" value="Unassembled WGS sequence"/>
</dbReference>
<accession>A0A1G2LUX0</accession>
<evidence type="ECO:0000313" key="4">
    <source>
        <dbReference type="Proteomes" id="UP000177171"/>
    </source>
</evidence>
<dbReference type="AlphaFoldDB" id="A0A1G2LUX0"/>
<dbReference type="Gene3D" id="3.60.21.10">
    <property type="match status" value="1"/>
</dbReference>